<keyword evidence="12" id="KW-0479">Metal-binding</keyword>
<keyword evidence="8" id="KW-0968">Cytoplasmic vesicle</keyword>
<feature type="domain" description="RING-type" evidence="14">
    <location>
        <begin position="80"/>
        <end position="123"/>
    </location>
</feature>
<dbReference type="InterPro" id="IPR001841">
    <property type="entry name" value="Znf_RING"/>
</dbReference>
<comment type="similarity">
    <text evidence="3">Belongs to the adaptor complexes small subunit family.</text>
</comment>
<dbReference type="PROSITE" id="PS50089">
    <property type="entry name" value="ZF_RING_2"/>
    <property type="match status" value="1"/>
</dbReference>
<dbReference type="Gene3D" id="3.30.450.60">
    <property type="match status" value="1"/>
</dbReference>
<dbReference type="Proteomes" id="UP000290289">
    <property type="component" value="Chromosome 5"/>
</dbReference>
<dbReference type="STRING" id="3750.A0A498JS46"/>
<dbReference type="EMBL" id="RDQH01000331">
    <property type="protein sequence ID" value="RXH97866.1"/>
    <property type="molecule type" value="Genomic_DNA"/>
</dbReference>
<dbReference type="Pfam" id="PF13639">
    <property type="entry name" value="zf-RING_2"/>
    <property type="match status" value="1"/>
</dbReference>
<gene>
    <name evidence="15" type="ORF">DVH24_010191</name>
</gene>
<evidence type="ECO:0000256" key="10">
    <source>
        <dbReference type="ARBA" id="ARBA00066271"/>
    </source>
</evidence>
<proteinExistence type="inferred from homology"/>
<evidence type="ECO:0000256" key="7">
    <source>
        <dbReference type="ARBA" id="ARBA00023136"/>
    </source>
</evidence>
<keyword evidence="5" id="KW-0653">Protein transport</keyword>
<keyword evidence="7 13" id="KW-0472">Membrane</keyword>
<evidence type="ECO:0000313" key="16">
    <source>
        <dbReference type="Proteomes" id="UP000290289"/>
    </source>
</evidence>
<feature type="transmembrane region" description="Helical" evidence="13">
    <location>
        <begin position="6"/>
        <end position="26"/>
    </location>
</feature>
<comment type="caution">
    <text evidence="15">The sequence shown here is derived from an EMBL/GenBank/DDBJ whole genome shotgun (WGS) entry which is preliminary data.</text>
</comment>
<dbReference type="CDD" id="cd14831">
    <property type="entry name" value="AP1_sigma"/>
    <property type="match status" value="1"/>
</dbReference>
<dbReference type="SUPFAM" id="SSF57850">
    <property type="entry name" value="RING/U-box"/>
    <property type="match status" value="1"/>
</dbReference>
<evidence type="ECO:0000256" key="12">
    <source>
        <dbReference type="PROSITE-ProRule" id="PRU00175"/>
    </source>
</evidence>
<evidence type="ECO:0000256" key="13">
    <source>
        <dbReference type="SAM" id="Phobius"/>
    </source>
</evidence>
<comment type="subunit">
    <text evidence="10">Adaptor protein complex 1 (AP-1) is a heterotetramer composed of two large adaptins (gamma-type subunit and beta-type subunit), a medium adaptin (mu-type subunit) and a small adaptin (sigma-type subunit).</text>
</comment>
<dbReference type="GO" id="GO:0030121">
    <property type="term" value="C:AP-1 adaptor complex"/>
    <property type="evidence" value="ECO:0007669"/>
    <property type="project" value="InterPro"/>
</dbReference>
<keyword evidence="13" id="KW-0812">Transmembrane</keyword>
<dbReference type="InterPro" id="IPR022775">
    <property type="entry name" value="AP_mu_sigma_su"/>
</dbReference>
<dbReference type="InterPro" id="IPR016635">
    <property type="entry name" value="AP_complex_ssu"/>
</dbReference>
<protein>
    <recommendedName>
        <fullName evidence="11">Adaptor AP-1 19 kDa protein</fullName>
    </recommendedName>
</protein>
<evidence type="ECO:0000256" key="6">
    <source>
        <dbReference type="ARBA" id="ARBA00023034"/>
    </source>
</evidence>
<evidence type="ECO:0000256" key="4">
    <source>
        <dbReference type="ARBA" id="ARBA00022448"/>
    </source>
</evidence>
<organism evidence="15 16">
    <name type="scientific">Malus domestica</name>
    <name type="common">Apple</name>
    <name type="synonym">Pyrus malus</name>
    <dbReference type="NCBI Taxonomy" id="3750"/>
    <lineage>
        <taxon>Eukaryota</taxon>
        <taxon>Viridiplantae</taxon>
        <taxon>Streptophyta</taxon>
        <taxon>Embryophyta</taxon>
        <taxon>Tracheophyta</taxon>
        <taxon>Spermatophyta</taxon>
        <taxon>Magnoliopsida</taxon>
        <taxon>eudicotyledons</taxon>
        <taxon>Gunneridae</taxon>
        <taxon>Pentapetalae</taxon>
        <taxon>rosids</taxon>
        <taxon>fabids</taxon>
        <taxon>Rosales</taxon>
        <taxon>Rosaceae</taxon>
        <taxon>Amygdaloideae</taxon>
        <taxon>Maleae</taxon>
        <taxon>Malus</taxon>
    </lineage>
</organism>
<evidence type="ECO:0000259" key="14">
    <source>
        <dbReference type="PROSITE" id="PS50089"/>
    </source>
</evidence>
<dbReference type="SUPFAM" id="SSF64356">
    <property type="entry name" value="SNARE-like"/>
    <property type="match status" value="1"/>
</dbReference>
<dbReference type="GO" id="GO:0006886">
    <property type="term" value="P:intracellular protein transport"/>
    <property type="evidence" value="ECO:0007669"/>
    <property type="project" value="InterPro"/>
</dbReference>
<evidence type="ECO:0000256" key="8">
    <source>
        <dbReference type="ARBA" id="ARBA00023329"/>
    </source>
</evidence>
<dbReference type="GO" id="GO:0005829">
    <property type="term" value="C:cytosol"/>
    <property type="evidence" value="ECO:0007669"/>
    <property type="project" value="GOC"/>
</dbReference>
<name>A0A498JS46_MALDO</name>
<evidence type="ECO:0000313" key="15">
    <source>
        <dbReference type="EMBL" id="RXH97866.1"/>
    </source>
</evidence>
<dbReference type="InterPro" id="IPR011012">
    <property type="entry name" value="Longin-like_dom_sf"/>
</dbReference>
<keyword evidence="4" id="KW-0813">Transport</keyword>
<evidence type="ECO:0000256" key="5">
    <source>
        <dbReference type="ARBA" id="ARBA00022927"/>
    </source>
</evidence>
<dbReference type="GO" id="GO:0035615">
    <property type="term" value="F:clathrin adaptor activity"/>
    <property type="evidence" value="ECO:0007669"/>
    <property type="project" value="InterPro"/>
</dbReference>
<reference evidence="15 16" key="1">
    <citation type="submission" date="2018-10" db="EMBL/GenBank/DDBJ databases">
        <title>A high-quality apple genome assembly.</title>
        <authorList>
            <person name="Hu J."/>
        </authorList>
    </citation>
    <scope>NUCLEOTIDE SEQUENCE [LARGE SCALE GENOMIC DNA]</scope>
    <source>
        <strain evidence="16">cv. HFTH1</strain>
        <tissue evidence="15">Young leaf</tissue>
    </source>
</reference>
<dbReference type="InterPro" id="IPR044733">
    <property type="entry name" value="AP1_sigma"/>
</dbReference>
<accession>A0A498JS46</accession>
<dbReference type="AlphaFoldDB" id="A0A498JS46"/>
<comment type="function">
    <text evidence="9">Subunit of clathrin-associated adaptor protein complex 1 that plays a role in protein sorting at the trans-Golgi network and early endosomes (TGN/EE). The AP complexes mediate the recruitment of clathrin to membranes and the recognition of sorting signals within the cytosolic tails of transmembrane cargo molecules.</text>
</comment>
<keyword evidence="12" id="KW-0862">Zinc</keyword>
<evidence type="ECO:0000256" key="9">
    <source>
        <dbReference type="ARBA" id="ARBA00058887"/>
    </source>
</evidence>
<comment type="subcellular location">
    <subcellularLocation>
        <location evidence="1">Cytoplasmic vesicle</location>
        <location evidence="1">Clathrin-coated vesicle membrane</location>
        <topology evidence="1">Peripheral membrane protein</topology>
        <orientation evidence="1">Cytoplasmic side</orientation>
    </subcellularLocation>
    <subcellularLocation>
        <location evidence="2">Golgi apparatus</location>
    </subcellularLocation>
</comment>
<dbReference type="SMART" id="SM00184">
    <property type="entry name" value="RING"/>
    <property type="match status" value="1"/>
</dbReference>
<evidence type="ECO:0000256" key="11">
    <source>
        <dbReference type="ARBA" id="ARBA00082295"/>
    </source>
</evidence>
<evidence type="ECO:0000256" key="2">
    <source>
        <dbReference type="ARBA" id="ARBA00004555"/>
    </source>
</evidence>
<keyword evidence="16" id="KW-1185">Reference proteome</keyword>
<dbReference type="PANTHER" id="PTHR11753">
    <property type="entry name" value="ADAPTOR COMPLEXES SMALL SUBUNIT FAMILY"/>
    <property type="match status" value="1"/>
</dbReference>
<sequence length="326" mass="37675">MICLMASQSHLGMAVILFYTCFWIPFHQMKKFLGRLFFGVIFFAHFQQQEEECTSLPVARFQDLQAHGTKRCGQVLEKTCSVCLVDFEEEDLVSQLGKCGHVFHVDCIERWIESSHFTCPVCRSLFFNVKTCHAKLDEEVNISSSYINGERIWGCKGRQSFADLIKIQFVLLISRQGKVRLTKWYSPYTQKERSKVLRELSGVILARGPKLCNFVDWRGYKVVYKRYASLYFCMCIDQEDNELEVLEVIHHYVEILDRYFGSVCELDLIFNFHKAYYILDEILIAGELQESSKKTVARLIAAQDSLVETAKEQASSISNIIAQATK</sequence>
<dbReference type="GO" id="GO:0016482">
    <property type="term" value="P:cytosolic transport"/>
    <property type="evidence" value="ECO:0007669"/>
    <property type="project" value="UniProtKB-ARBA"/>
</dbReference>
<dbReference type="InterPro" id="IPR013083">
    <property type="entry name" value="Znf_RING/FYVE/PHD"/>
</dbReference>
<dbReference type="InterPro" id="IPR000804">
    <property type="entry name" value="Clathrin_sm-chain_CS"/>
</dbReference>
<evidence type="ECO:0000256" key="3">
    <source>
        <dbReference type="ARBA" id="ARBA00006972"/>
    </source>
</evidence>
<keyword evidence="6" id="KW-0333">Golgi apparatus</keyword>
<dbReference type="FunFam" id="3.30.450.60:FF:000007">
    <property type="entry name" value="AP complex subunit sigma"/>
    <property type="match status" value="1"/>
</dbReference>
<evidence type="ECO:0000256" key="1">
    <source>
        <dbReference type="ARBA" id="ARBA00004145"/>
    </source>
</evidence>
<dbReference type="Pfam" id="PF01217">
    <property type="entry name" value="Clat_adaptor_s"/>
    <property type="match status" value="1"/>
</dbReference>
<keyword evidence="13" id="KW-1133">Transmembrane helix</keyword>
<keyword evidence="12" id="KW-0863">Zinc-finger</keyword>
<dbReference type="Gene3D" id="3.30.40.10">
    <property type="entry name" value="Zinc/RING finger domain, C3HC4 (zinc finger)"/>
    <property type="match status" value="1"/>
</dbReference>
<dbReference type="GO" id="GO:0008270">
    <property type="term" value="F:zinc ion binding"/>
    <property type="evidence" value="ECO:0007669"/>
    <property type="project" value="UniProtKB-KW"/>
</dbReference>
<dbReference type="PROSITE" id="PS00989">
    <property type="entry name" value="CLAT_ADAPTOR_S"/>
    <property type="match status" value="1"/>
</dbReference>